<accession>A0A4Z0LY84</accession>
<dbReference type="Proteomes" id="UP000298050">
    <property type="component" value="Unassembled WGS sequence"/>
</dbReference>
<dbReference type="InterPro" id="IPR011090">
    <property type="entry name" value="Integr_conj_element_PFL4709"/>
</dbReference>
<dbReference type="AlphaFoldDB" id="A0A4Z0LY84"/>
<dbReference type="OrthoDB" id="5784688at2"/>
<sequence>MFYQPVDASELPGSIEVFTDSFHPVQSDADATSVYVIDRIDRLQQELSNGLPADPDTAKQVALRHLQRVDARLSGELETAATGLVKAMQYGLDGHPAIVFDGKFVVYGMTDLVAATELYREWRAGVRRP</sequence>
<name>A0A4Z0LY84_9GAMM</name>
<protein>
    <submittedName>
        <fullName evidence="1">TIGR03757 family integrating conjugative element protein</fullName>
    </submittedName>
</protein>
<gene>
    <name evidence="1" type="ORF">E4634_15960</name>
</gene>
<proteinExistence type="predicted"/>
<evidence type="ECO:0000313" key="1">
    <source>
        <dbReference type="EMBL" id="TGD72249.1"/>
    </source>
</evidence>
<evidence type="ECO:0000313" key="2">
    <source>
        <dbReference type="Proteomes" id="UP000298050"/>
    </source>
</evidence>
<dbReference type="NCBIfam" id="TIGR03757">
    <property type="entry name" value="conj_TIGR03757"/>
    <property type="match status" value="1"/>
</dbReference>
<comment type="caution">
    <text evidence="1">The sequence shown here is derived from an EMBL/GenBank/DDBJ whole genome shotgun (WGS) entry which is preliminary data.</text>
</comment>
<dbReference type="EMBL" id="SRLE01000011">
    <property type="protein sequence ID" value="TGD72249.1"/>
    <property type="molecule type" value="Genomic_DNA"/>
</dbReference>
<organism evidence="1 2">
    <name type="scientific">Mangrovimicrobium sediminis</name>
    <dbReference type="NCBI Taxonomy" id="2562682"/>
    <lineage>
        <taxon>Bacteria</taxon>
        <taxon>Pseudomonadati</taxon>
        <taxon>Pseudomonadota</taxon>
        <taxon>Gammaproteobacteria</taxon>
        <taxon>Cellvibrionales</taxon>
        <taxon>Halieaceae</taxon>
        <taxon>Mangrovimicrobium</taxon>
    </lineage>
</organism>
<reference evidence="1 2" key="1">
    <citation type="submission" date="2019-04" db="EMBL/GenBank/DDBJ databases">
        <title>Taxonomy of novel Haliea sp. from mangrove soil of West Coast of India.</title>
        <authorList>
            <person name="Verma A."/>
            <person name="Kumar P."/>
            <person name="Krishnamurthi S."/>
        </authorList>
    </citation>
    <scope>NUCLEOTIDE SEQUENCE [LARGE SCALE GENOMIC DNA]</scope>
    <source>
        <strain evidence="1 2">SAOS-164</strain>
    </source>
</reference>
<dbReference type="Pfam" id="PF07511">
    <property type="entry name" value="DUF1525"/>
    <property type="match status" value="1"/>
</dbReference>
<keyword evidence="2" id="KW-1185">Reference proteome</keyword>